<dbReference type="PRINTS" id="PR00171">
    <property type="entry name" value="SUGRTRNSPORT"/>
</dbReference>
<feature type="transmembrane region" description="Helical" evidence="8">
    <location>
        <begin position="364"/>
        <end position="383"/>
    </location>
</feature>
<dbReference type="Proteomes" id="UP000031516">
    <property type="component" value="Unassembled WGS sequence"/>
</dbReference>
<sequence>MSKDSILDSANDDIADAYSNEKIINSGGDRKQHMVMADVLPDLKKPFYKVPYLRSLSWYIFVLTLASTNNGYDGSLLNGLYAMPDFLNAMGNPSAAELGLISNGMMFGILIFFQFAPYVIDKYGRKAGIYLGNVLICLGVLIQSLSGVWINGLPENYDEKDVFGMFVASRVVLGTGVLLVSIATPALISEISYPPHREVCTSLFNTCWYLGAVVSAWITYGCRNLAHHWNWRIPSIIQAFFPILQIILLMKCPESPRYLVFHNRDEEARELLNQHHAGNNEEYGGLIDFELAEIKLAIEQEKMSKSTKFSDFVKTKGNRHRLWILIWTAIFTQLSGNGLVSYYLSKVFISIGITDPNEQLEWNGWLMLYNWLCSLILMSYIAPYFKRRQLFLISLVSMGFCFIVWTALSAENQKRNFEDKSLANGVLAMIFLYYFSYNFGFNGFPFVYTTEILPYTLRGKGLAIFQGAISICIIFNGFVNPIAMDAIEWKYYIVYCCFMFVEVAICYFTFVETSGRTLEEVDEIFGDGIQQLPDITSQIILEDGKRISVEHLERKEAIN</sequence>
<protein>
    <submittedName>
        <fullName evidence="10">WGS project CCBQ000000000 data, contig 00104</fullName>
    </submittedName>
</protein>
<name>A0A0A8L5P2_9SACH</name>
<dbReference type="OrthoDB" id="4057868at2759"/>
<accession>A0A0A8L5P2</accession>
<evidence type="ECO:0000256" key="1">
    <source>
        <dbReference type="ARBA" id="ARBA00004141"/>
    </source>
</evidence>
<dbReference type="InterPro" id="IPR005828">
    <property type="entry name" value="MFS_sugar_transport-like"/>
</dbReference>
<dbReference type="GO" id="GO:0016020">
    <property type="term" value="C:membrane"/>
    <property type="evidence" value="ECO:0007669"/>
    <property type="project" value="UniProtKB-SubCell"/>
</dbReference>
<evidence type="ECO:0000313" key="10">
    <source>
        <dbReference type="EMBL" id="CDO93565.1"/>
    </source>
</evidence>
<comment type="subcellular location">
    <subcellularLocation>
        <location evidence="1">Membrane</location>
        <topology evidence="1">Multi-pass membrane protein</topology>
    </subcellularLocation>
</comment>
<dbReference type="InterPro" id="IPR020846">
    <property type="entry name" value="MFS_dom"/>
</dbReference>
<feature type="transmembrane region" description="Helical" evidence="8">
    <location>
        <begin position="322"/>
        <end position="344"/>
    </location>
</feature>
<feature type="transmembrane region" description="Helical" evidence="8">
    <location>
        <begin position="390"/>
        <end position="410"/>
    </location>
</feature>
<feature type="transmembrane region" description="Helical" evidence="8">
    <location>
        <begin position="127"/>
        <end position="150"/>
    </location>
</feature>
<keyword evidence="6 8" id="KW-0472">Membrane</keyword>
<dbReference type="AlphaFoldDB" id="A0A0A8L5P2"/>
<comment type="caution">
    <text evidence="10">The sequence shown here is derived from an EMBL/GenBank/DDBJ whole genome shotgun (WGS) entry which is preliminary data.</text>
</comment>
<evidence type="ECO:0000256" key="3">
    <source>
        <dbReference type="ARBA" id="ARBA00022448"/>
    </source>
</evidence>
<dbReference type="NCBIfam" id="TIGR00879">
    <property type="entry name" value="SP"/>
    <property type="match status" value="1"/>
</dbReference>
<dbReference type="PANTHER" id="PTHR48022">
    <property type="entry name" value="PLASTIDIC GLUCOSE TRANSPORTER 4"/>
    <property type="match status" value="1"/>
</dbReference>
<evidence type="ECO:0000313" key="11">
    <source>
        <dbReference type="Proteomes" id="UP000031516"/>
    </source>
</evidence>
<keyword evidence="5 8" id="KW-1133">Transmembrane helix</keyword>
<gene>
    <name evidence="10" type="ORF">KLDO_g1861</name>
</gene>
<proteinExistence type="inferred from homology"/>
<dbReference type="Pfam" id="PF00083">
    <property type="entry name" value="Sugar_tr"/>
    <property type="match status" value="1"/>
</dbReference>
<feature type="transmembrane region" description="Helical" evidence="8">
    <location>
        <begin position="52"/>
        <end position="72"/>
    </location>
</feature>
<feature type="transmembrane region" description="Helical" evidence="8">
    <location>
        <begin position="100"/>
        <end position="120"/>
    </location>
</feature>
<comment type="similarity">
    <text evidence="2 7">Belongs to the major facilitator superfamily. Sugar transporter (TC 2.A.1.1) family.</text>
</comment>
<dbReference type="PANTHER" id="PTHR48022:SF24">
    <property type="entry name" value="HEXOSE TRANSPORTER PROTEIN (AFU_ORTHOLOGUE AFUA_8G04480)"/>
    <property type="match status" value="1"/>
</dbReference>
<dbReference type="Gene3D" id="1.20.1250.20">
    <property type="entry name" value="MFS general substrate transporter like domains"/>
    <property type="match status" value="1"/>
</dbReference>
<evidence type="ECO:0000256" key="7">
    <source>
        <dbReference type="RuleBase" id="RU003346"/>
    </source>
</evidence>
<feature type="transmembrane region" description="Helical" evidence="8">
    <location>
        <begin position="462"/>
        <end position="483"/>
    </location>
</feature>
<dbReference type="SUPFAM" id="SSF103473">
    <property type="entry name" value="MFS general substrate transporter"/>
    <property type="match status" value="1"/>
</dbReference>
<evidence type="ECO:0000256" key="8">
    <source>
        <dbReference type="SAM" id="Phobius"/>
    </source>
</evidence>
<feature type="transmembrane region" description="Helical" evidence="8">
    <location>
        <begin position="199"/>
        <end position="219"/>
    </location>
</feature>
<dbReference type="GO" id="GO:0005351">
    <property type="term" value="F:carbohydrate:proton symporter activity"/>
    <property type="evidence" value="ECO:0007669"/>
    <property type="project" value="TreeGrafter"/>
</dbReference>
<dbReference type="InterPro" id="IPR050360">
    <property type="entry name" value="MFS_Sugar_Transporters"/>
</dbReference>
<evidence type="ECO:0000256" key="6">
    <source>
        <dbReference type="ARBA" id="ARBA00023136"/>
    </source>
</evidence>
<dbReference type="InterPro" id="IPR036259">
    <property type="entry name" value="MFS_trans_sf"/>
</dbReference>
<feature type="transmembrane region" description="Helical" evidence="8">
    <location>
        <begin position="231"/>
        <end position="250"/>
    </location>
</feature>
<evidence type="ECO:0000256" key="5">
    <source>
        <dbReference type="ARBA" id="ARBA00022989"/>
    </source>
</evidence>
<feature type="domain" description="Major facilitator superfamily (MFS) profile" evidence="9">
    <location>
        <begin position="59"/>
        <end position="514"/>
    </location>
</feature>
<dbReference type="InterPro" id="IPR003663">
    <property type="entry name" value="Sugar/inositol_transpt"/>
</dbReference>
<keyword evidence="11" id="KW-1185">Reference proteome</keyword>
<dbReference type="EMBL" id="CCBQ010000026">
    <property type="protein sequence ID" value="CDO93565.1"/>
    <property type="molecule type" value="Genomic_DNA"/>
</dbReference>
<evidence type="ECO:0000259" key="9">
    <source>
        <dbReference type="PROSITE" id="PS50850"/>
    </source>
</evidence>
<feature type="transmembrane region" description="Helical" evidence="8">
    <location>
        <begin position="162"/>
        <end position="187"/>
    </location>
</feature>
<reference evidence="10 11" key="1">
    <citation type="submission" date="2014-03" db="EMBL/GenBank/DDBJ databases">
        <title>The genome of Kluyveromyces dobzhanskii.</title>
        <authorList>
            <person name="Nystedt B."/>
            <person name="Astrom S."/>
        </authorList>
    </citation>
    <scope>NUCLEOTIDE SEQUENCE [LARGE SCALE GENOMIC DNA]</scope>
    <source>
        <strain evidence="10 11">CBS 2104</strain>
    </source>
</reference>
<evidence type="ECO:0000256" key="4">
    <source>
        <dbReference type="ARBA" id="ARBA00022692"/>
    </source>
</evidence>
<feature type="transmembrane region" description="Helical" evidence="8">
    <location>
        <begin position="422"/>
        <end position="441"/>
    </location>
</feature>
<keyword evidence="3 7" id="KW-0813">Transport</keyword>
<dbReference type="PROSITE" id="PS50850">
    <property type="entry name" value="MFS"/>
    <property type="match status" value="1"/>
</dbReference>
<organism evidence="10 11">
    <name type="scientific">Kluyveromyces dobzhanskii CBS 2104</name>
    <dbReference type="NCBI Taxonomy" id="1427455"/>
    <lineage>
        <taxon>Eukaryota</taxon>
        <taxon>Fungi</taxon>
        <taxon>Dikarya</taxon>
        <taxon>Ascomycota</taxon>
        <taxon>Saccharomycotina</taxon>
        <taxon>Saccharomycetes</taxon>
        <taxon>Saccharomycetales</taxon>
        <taxon>Saccharomycetaceae</taxon>
        <taxon>Kluyveromyces</taxon>
    </lineage>
</organism>
<keyword evidence="4 8" id="KW-0812">Transmembrane</keyword>
<evidence type="ECO:0000256" key="2">
    <source>
        <dbReference type="ARBA" id="ARBA00010992"/>
    </source>
</evidence>
<feature type="transmembrane region" description="Helical" evidence="8">
    <location>
        <begin position="489"/>
        <end position="510"/>
    </location>
</feature>
<dbReference type="FunFam" id="1.20.1250.20:FF:000134">
    <property type="entry name" value="MFS sugar transporter protein"/>
    <property type="match status" value="1"/>
</dbReference>